<dbReference type="AlphaFoldDB" id="A0A432ZCP6"/>
<keyword evidence="12" id="KW-1185">Reference proteome</keyword>
<evidence type="ECO:0000256" key="6">
    <source>
        <dbReference type="ARBA" id="ARBA00022833"/>
    </source>
</evidence>
<evidence type="ECO:0000256" key="2">
    <source>
        <dbReference type="ARBA" id="ARBA00007353"/>
    </source>
</evidence>
<evidence type="ECO:0000256" key="3">
    <source>
        <dbReference type="ARBA" id="ARBA00022679"/>
    </source>
</evidence>
<dbReference type="PANTHER" id="PTHR30616:SF2">
    <property type="entry name" value="PURINE NUCLEOSIDE PHOSPHORYLASE LACC1"/>
    <property type="match status" value="1"/>
</dbReference>
<name>A0A432ZCP6_9GAMM</name>
<comment type="catalytic activity">
    <reaction evidence="7">
        <text>adenosine + H2O + H(+) = inosine + NH4(+)</text>
        <dbReference type="Rhea" id="RHEA:24408"/>
        <dbReference type="ChEBI" id="CHEBI:15377"/>
        <dbReference type="ChEBI" id="CHEBI:15378"/>
        <dbReference type="ChEBI" id="CHEBI:16335"/>
        <dbReference type="ChEBI" id="CHEBI:17596"/>
        <dbReference type="ChEBI" id="CHEBI:28938"/>
        <dbReference type="EC" id="3.5.4.4"/>
    </reaction>
    <physiologicalReaction direction="left-to-right" evidence="7">
        <dbReference type="Rhea" id="RHEA:24409"/>
    </physiologicalReaction>
</comment>
<organism evidence="11 12">
    <name type="scientific">Pseudidiomarina taiwanensis</name>
    <dbReference type="NCBI Taxonomy" id="337250"/>
    <lineage>
        <taxon>Bacteria</taxon>
        <taxon>Pseudomonadati</taxon>
        <taxon>Pseudomonadota</taxon>
        <taxon>Gammaproteobacteria</taxon>
        <taxon>Alteromonadales</taxon>
        <taxon>Idiomarinaceae</taxon>
        <taxon>Pseudidiomarina</taxon>
    </lineage>
</organism>
<comment type="similarity">
    <text evidence="2 10">Belongs to the purine nucleoside phosphorylase YfiH/LACC1 family.</text>
</comment>
<dbReference type="Proteomes" id="UP000288279">
    <property type="component" value="Unassembled WGS sequence"/>
</dbReference>
<keyword evidence="4" id="KW-0479">Metal-binding</keyword>
<evidence type="ECO:0000256" key="8">
    <source>
        <dbReference type="ARBA" id="ARBA00048968"/>
    </source>
</evidence>
<comment type="catalytic activity">
    <reaction evidence="1">
        <text>inosine + phosphate = alpha-D-ribose 1-phosphate + hypoxanthine</text>
        <dbReference type="Rhea" id="RHEA:27646"/>
        <dbReference type="ChEBI" id="CHEBI:17368"/>
        <dbReference type="ChEBI" id="CHEBI:17596"/>
        <dbReference type="ChEBI" id="CHEBI:43474"/>
        <dbReference type="ChEBI" id="CHEBI:57720"/>
        <dbReference type="EC" id="2.4.2.1"/>
    </reaction>
    <physiologicalReaction direction="left-to-right" evidence="1">
        <dbReference type="Rhea" id="RHEA:27647"/>
    </physiologicalReaction>
</comment>
<comment type="catalytic activity">
    <reaction evidence="9">
        <text>S-methyl-5'-thioadenosine + phosphate = 5-(methylsulfanyl)-alpha-D-ribose 1-phosphate + adenine</text>
        <dbReference type="Rhea" id="RHEA:11852"/>
        <dbReference type="ChEBI" id="CHEBI:16708"/>
        <dbReference type="ChEBI" id="CHEBI:17509"/>
        <dbReference type="ChEBI" id="CHEBI:43474"/>
        <dbReference type="ChEBI" id="CHEBI:58533"/>
        <dbReference type="EC" id="2.4.2.28"/>
    </reaction>
    <physiologicalReaction direction="left-to-right" evidence="9">
        <dbReference type="Rhea" id="RHEA:11853"/>
    </physiologicalReaction>
</comment>
<comment type="caution">
    <text evidence="11">The sequence shown here is derived from an EMBL/GenBank/DDBJ whole genome shotgun (WGS) entry which is preliminary data.</text>
</comment>
<evidence type="ECO:0000256" key="9">
    <source>
        <dbReference type="ARBA" id="ARBA00049893"/>
    </source>
</evidence>
<comment type="catalytic activity">
    <reaction evidence="8">
        <text>adenosine + phosphate = alpha-D-ribose 1-phosphate + adenine</text>
        <dbReference type="Rhea" id="RHEA:27642"/>
        <dbReference type="ChEBI" id="CHEBI:16335"/>
        <dbReference type="ChEBI" id="CHEBI:16708"/>
        <dbReference type="ChEBI" id="CHEBI:43474"/>
        <dbReference type="ChEBI" id="CHEBI:57720"/>
        <dbReference type="EC" id="2.4.2.1"/>
    </reaction>
    <physiologicalReaction direction="left-to-right" evidence="8">
        <dbReference type="Rhea" id="RHEA:27643"/>
    </physiologicalReaction>
</comment>
<proteinExistence type="inferred from homology"/>
<dbReference type="Gene3D" id="3.60.140.10">
    <property type="entry name" value="CNF1/YfiH-like putative cysteine hydrolases"/>
    <property type="match status" value="1"/>
</dbReference>
<dbReference type="RefSeq" id="WP_126828661.1">
    <property type="nucleotide sequence ID" value="NZ_PIQG01000005.1"/>
</dbReference>
<evidence type="ECO:0000256" key="5">
    <source>
        <dbReference type="ARBA" id="ARBA00022801"/>
    </source>
</evidence>
<evidence type="ECO:0000256" key="1">
    <source>
        <dbReference type="ARBA" id="ARBA00000553"/>
    </source>
</evidence>
<gene>
    <name evidence="11" type="ORF">CWI83_10210</name>
</gene>
<evidence type="ECO:0000313" key="12">
    <source>
        <dbReference type="Proteomes" id="UP000288279"/>
    </source>
</evidence>
<dbReference type="InterPro" id="IPR003730">
    <property type="entry name" value="Cu_polyphenol_OxRdtase"/>
</dbReference>
<dbReference type="GO" id="GO:0005507">
    <property type="term" value="F:copper ion binding"/>
    <property type="evidence" value="ECO:0007669"/>
    <property type="project" value="TreeGrafter"/>
</dbReference>
<keyword evidence="3" id="KW-0808">Transferase</keyword>
<sequence>MALFIPTWQLPEGVRAAISTSTMPGNLAAHVGAEPSTVIRARRQLVEAAELPVAPHWLRQVHGTDCIHWQGSYLTRSADAIYSNQPKSVCAVLTADCLPILLCSANGEEIAAVHAGWRGLVAGVVAYTLRQFQSPRSHIKAYIGPAISQPAFEVGAEVRQQFVAAGFSPKRFAAGELERYYADLPRLASDQLRQLGLTDITLSQQCTFANPMWFSYRRDHTCGRFASLIWRSS</sequence>
<dbReference type="PANTHER" id="PTHR30616">
    <property type="entry name" value="UNCHARACTERIZED PROTEIN YFIH"/>
    <property type="match status" value="1"/>
</dbReference>
<dbReference type="Pfam" id="PF02578">
    <property type="entry name" value="Cu-oxidase_4"/>
    <property type="match status" value="1"/>
</dbReference>
<dbReference type="EMBL" id="PIQG01000005">
    <property type="protein sequence ID" value="RUO75735.1"/>
    <property type="molecule type" value="Genomic_DNA"/>
</dbReference>
<dbReference type="InterPro" id="IPR038371">
    <property type="entry name" value="Cu_polyphenol_OxRdtase_sf"/>
</dbReference>
<keyword evidence="5" id="KW-0378">Hydrolase</keyword>
<dbReference type="InterPro" id="IPR011324">
    <property type="entry name" value="Cytotoxic_necrot_fac-like_cat"/>
</dbReference>
<reference evidence="11 12" key="1">
    <citation type="journal article" date="2011" name="Front. Microbiol.">
        <title>Genomic signatures of strain selection and enhancement in Bacillus atrophaeus var. globigii, a historical biowarfare simulant.</title>
        <authorList>
            <person name="Gibbons H.S."/>
            <person name="Broomall S.M."/>
            <person name="McNew L.A."/>
            <person name="Daligault H."/>
            <person name="Chapman C."/>
            <person name="Bruce D."/>
            <person name="Karavis M."/>
            <person name="Krepps M."/>
            <person name="McGregor P.A."/>
            <person name="Hong C."/>
            <person name="Park K.H."/>
            <person name="Akmal A."/>
            <person name="Feldman A."/>
            <person name="Lin J.S."/>
            <person name="Chang W.E."/>
            <person name="Higgs B.W."/>
            <person name="Demirev P."/>
            <person name="Lindquist J."/>
            <person name="Liem A."/>
            <person name="Fochler E."/>
            <person name="Read T.D."/>
            <person name="Tapia R."/>
            <person name="Johnson S."/>
            <person name="Bishop-Lilly K.A."/>
            <person name="Detter C."/>
            <person name="Han C."/>
            <person name="Sozhamannan S."/>
            <person name="Rosenzweig C.N."/>
            <person name="Skowronski E.W."/>
        </authorList>
    </citation>
    <scope>NUCLEOTIDE SEQUENCE [LARGE SCALE GENOMIC DNA]</scope>
    <source>
        <strain evidence="11 12">PIT1</strain>
    </source>
</reference>
<protein>
    <recommendedName>
        <fullName evidence="10">Purine nucleoside phosphorylase</fullName>
    </recommendedName>
</protein>
<accession>A0A432ZCP6</accession>
<dbReference type="SUPFAM" id="SSF64438">
    <property type="entry name" value="CNF1/YfiH-like putative cysteine hydrolases"/>
    <property type="match status" value="1"/>
</dbReference>
<evidence type="ECO:0000313" key="11">
    <source>
        <dbReference type="EMBL" id="RUO75735.1"/>
    </source>
</evidence>
<evidence type="ECO:0000256" key="4">
    <source>
        <dbReference type="ARBA" id="ARBA00022723"/>
    </source>
</evidence>
<keyword evidence="6" id="KW-0862">Zinc</keyword>
<dbReference type="NCBIfam" id="TIGR00726">
    <property type="entry name" value="peptidoglycan editing factor PgeF"/>
    <property type="match status" value="1"/>
</dbReference>
<dbReference type="GO" id="GO:0016787">
    <property type="term" value="F:hydrolase activity"/>
    <property type="evidence" value="ECO:0007669"/>
    <property type="project" value="UniProtKB-KW"/>
</dbReference>
<evidence type="ECO:0000256" key="10">
    <source>
        <dbReference type="RuleBase" id="RU361274"/>
    </source>
</evidence>
<dbReference type="GO" id="GO:0017061">
    <property type="term" value="F:S-methyl-5-thioadenosine phosphorylase activity"/>
    <property type="evidence" value="ECO:0007669"/>
    <property type="project" value="UniProtKB-EC"/>
</dbReference>
<evidence type="ECO:0000256" key="7">
    <source>
        <dbReference type="ARBA" id="ARBA00047989"/>
    </source>
</evidence>
<dbReference type="CDD" id="cd16833">
    <property type="entry name" value="YfiH"/>
    <property type="match status" value="1"/>
</dbReference>
<dbReference type="OrthoDB" id="4279at2"/>